<dbReference type="PANTHER" id="PTHR34220:SF7">
    <property type="entry name" value="SENSOR HISTIDINE KINASE YPDA"/>
    <property type="match status" value="1"/>
</dbReference>
<dbReference type="KEGG" id="ehn:H9Q80_02325"/>
<keyword evidence="2" id="KW-0597">Phosphoprotein</keyword>
<dbReference type="EMBL" id="CP060636">
    <property type="protein sequence ID" value="QNM12810.1"/>
    <property type="molecule type" value="Genomic_DNA"/>
</dbReference>
<protein>
    <submittedName>
        <fullName evidence="7">Histidine kinase</fullName>
    </submittedName>
</protein>
<dbReference type="Gene3D" id="6.10.340.10">
    <property type="match status" value="1"/>
</dbReference>
<dbReference type="AlphaFoldDB" id="A0A7G9GPS8"/>
<reference evidence="7 8" key="1">
    <citation type="submission" date="2020-08" db="EMBL/GenBank/DDBJ databases">
        <authorList>
            <person name="Liu C."/>
            <person name="Sun Q."/>
        </authorList>
    </citation>
    <scope>NUCLEOTIDE SEQUENCE [LARGE SCALE GENOMIC DNA]</scope>
    <source>
        <strain evidence="7 8">NSJ-61</strain>
    </source>
</reference>
<dbReference type="GO" id="GO:0000155">
    <property type="term" value="F:phosphorelay sensor kinase activity"/>
    <property type="evidence" value="ECO:0007669"/>
    <property type="project" value="InterPro"/>
</dbReference>
<evidence type="ECO:0000256" key="3">
    <source>
        <dbReference type="ARBA" id="ARBA00022679"/>
    </source>
</evidence>
<dbReference type="GO" id="GO:0016020">
    <property type="term" value="C:membrane"/>
    <property type="evidence" value="ECO:0007669"/>
    <property type="project" value="UniProtKB-SubCell"/>
</dbReference>
<keyword evidence="3" id="KW-0808">Transferase</keyword>
<feature type="domain" description="HAMP" evidence="6">
    <location>
        <begin position="284"/>
        <end position="337"/>
    </location>
</feature>
<feature type="transmembrane region" description="Helical" evidence="5">
    <location>
        <begin position="264"/>
        <end position="283"/>
    </location>
</feature>
<keyword evidence="5" id="KW-1133">Transmembrane helix</keyword>
<dbReference type="InterPro" id="IPR036890">
    <property type="entry name" value="HATPase_C_sf"/>
</dbReference>
<evidence type="ECO:0000256" key="1">
    <source>
        <dbReference type="ARBA" id="ARBA00004370"/>
    </source>
</evidence>
<keyword evidence="4" id="KW-0175">Coiled coil</keyword>
<dbReference type="PROSITE" id="PS50885">
    <property type="entry name" value="HAMP"/>
    <property type="match status" value="1"/>
</dbReference>
<feature type="coiled-coil region" evidence="4">
    <location>
        <begin position="325"/>
        <end position="359"/>
    </location>
</feature>
<evidence type="ECO:0000256" key="5">
    <source>
        <dbReference type="SAM" id="Phobius"/>
    </source>
</evidence>
<evidence type="ECO:0000313" key="7">
    <source>
        <dbReference type="EMBL" id="QNM12810.1"/>
    </source>
</evidence>
<sequence length="545" mass="63467">MKTFYLKRFNDWIRRFSIKQRLFGFAILPSILMLICFMFYYSFSRSVLLQKSEQASIQLITMAEENLSLNAERLKSKVDNFSEKNSCIQIIQNKTITDAQKQIMERSRNNMESTLIQLYNRQGELIGESGQSNGISNLLHQHKQGWYYEHDIDKMLYISTIIEDDTLIGSVYAYFPKEVFAPLFTEKNSKTNAIQILDENDCILFGQSSLPYQMKIQIDDQMAKINHMEYIVTLRQIEGMDWKIMDMVSSDHVFEEIHNFRNLILVYCLIAMIVLLLCASLTYHSMHDPINAMLSSMQDFREDNLETIKIKDGGRDELHHLSTTFNDLLTRIEELLTTVQREQEQRRETQIQLLQAQINPHFLFNTLNTLRYLAILNEDKPVSEGINALAKLLRNTIVDSNEMVSVQEEIENVKNYIIIQKLRYGDLFETVYNIDENIKQKKILKFLLQPIVENSILHAFEEDREHQILTIRAREKNGYLCIEIGDNGKGFCVEDSVSSNKKLSSIGMKNIQERIQLMYGDTYSMKVESVIDVGTITTLLLPLEN</sequence>
<dbReference type="Proteomes" id="UP000515856">
    <property type="component" value="Chromosome"/>
</dbReference>
<keyword evidence="8" id="KW-1185">Reference proteome</keyword>
<feature type="transmembrane region" description="Helical" evidence="5">
    <location>
        <begin position="21"/>
        <end position="43"/>
    </location>
</feature>
<gene>
    <name evidence="7" type="ORF">H9Q80_02325</name>
</gene>
<dbReference type="RefSeq" id="WP_117453961.1">
    <property type="nucleotide sequence ID" value="NZ_CP060636.1"/>
</dbReference>
<dbReference type="PANTHER" id="PTHR34220">
    <property type="entry name" value="SENSOR HISTIDINE KINASE YPDA"/>
    <property type="match status" value="1"/>
</dbReference>
<name>A0A7G9GPS8_9FIRM</name>
<dbReference type="SUPFAM" id="SSF55874">
    <property type="entry name" value="ATPase domain of HSP90 chaperone/DNA topoisomerase II/histidine kinase"/>
    <property type="match status" value="1"/>
</dbReference>
<dbReference type="Pfam" id="PF06580">
    <property type="entry name" value="His_kinase"/>
    <property type="match status" value="1"/>
</dbReference>
<dbReference type="InterPro" id="IPR010559">
    <property type="entry name" value="Sig_transdc_His_kin_internal"/>
</dbReference>
<keyword evidence="5" id="KW-0812">Transmembrane</keyword>
<evidence type="ECO:0000259" key="6">
    <source>
        <dbReference type="PROSITE" id="PS50885"/>
    </source>
</evidence>
<comment type="subcellular location">
    <subcellularLocation>
        <location evidence="1">Membrane</location>
    </subcellularLocation>
</comment>
<dbReference type="InterPro" id="IPR003660">
    <property type="entry name" value="HAMP_dom"/>
</dbReference>
<evidence type="ECO:0000256" key="4">
    <source>
        <dbReference type="SAM" id="Coils"/>
    </source>
</evidence>
<proteinExistence type="predicted"/>
<dbReference type="InterPro" id="IPR050640">
    <property type="entry name" value="Bact_2-comp_sensor_kinase"/>
</dbReference>
<evidence type="ECO:0000256" key="2">
    <source>
        <dbReference type="ARBA" id="ARBA00022553"/>
    </source>
</evidence>
<organism evidence="7 8">
    <name type="scientific">[Eubacterium] hominis</name>
    <dbReference type="NCBI Taxonomy" id="2764325"/>
    <lineage>
        <taxon>Bacteria</taxon>
        <taxon>Bacillati</taxon>
        <taxon>Bacillota</taxon>
        <taxon>Erysipelotrichia</taxon>
        <taxon>Erysipelotrichales</taxon>
        <taxon>Erysipelotrichaceae</taxon>
        <taxon>Amedibacillus</taxon>
    </lineage>
</organism>
<dbReference type="Gene3D" id="3.30.565.10">
    <property type="entry name" value="Histidine kinase-like ATPase, C-terminal domain"/>
    <property type="match status" value="1"/>
</dbReference>
<accession>A0A7G9GPS8</accession>
<keyword evidence="5" id="KW-0472">Membrane</keyword>
<evidence type="ECO:0000313" key="8">
    <source>
        <dbReference type="Proteomes" id="UP000515856"/>
    </source>
</evidence>
<keyword evidence="7" id="KW-0418">Kinase</keyword>